<keyword evidence="7" id="KW-1185">Reference proteome</keyword>
<organism evidence="6 7">
    <name type="scientific">Paenibacillus cisolokensis</name>
    <dbReference type="NCBI Taxonomy" id="1658519"/>
    <lineage>
        <taxon>Bacteria</taxon>
        <taxon>Bacillati</taxon>
        <taxon>Bacillota</taxon>
        <taxon>Bacilli</taxon>
        <taxon>Bacillales</taxon>
        <taxon>Paenibacillaceae</taxon>
        <taxon>Paenibacillus</taxon>
    </lineage>
</organism>
<keyword evidence="4" id="KW-0560">Oxidoreductase</keyword>
<dbReference type="GO" id="GO:0051213">
    <property type="term" value="F:dioxygenase activity"/>
    <property type="evidence" value="ECO:0007669"/>
    <property type="project" value="UniProtKB-KW"/>
</dbReference>
<evidence type="ECO:0000256" key="4">
    <source>
        <dbReference type="ARBA" id="ARBA00023002"/>
    </source>
</evidence>
<evidence type="ECO:0000256" key="5">
    <source>
        <dbReference type="ARBA" id="ARBA00023004"/>
    </source>
</evidence>
<dbReference type="InterPro" id="IPR014710">
    <property type="entry name" value="RmlC-like_jellyroll"/>
</dbReference>
<sequence>MTIRYGLAAFENDLRAILGRASDFRQIIEEARPFFRQLLDDDELVPEAYRQPLPDKYAQYLLYKPEDNAFSVVAFVWGPGQTAPVHDHLTWGLVGVWRGGIEEKRYHRTRIEDGRQEAYKLQEVQTVRASQGDISYVYPPDRDIHGVSNPFDDTAITVHVYGTDIGQQQRFIYDTDSADARPVVTRHANAQPIYAAGALPDRDVPAGRSGLRKEG</sequence>
<name>A0ABQ4N3R5_9BACL</name>
<dbReference type="PANTHER" id="PTHR12918">
    <property type="entry name" value="CYSTEINE DIOXYGENASE"/>
    <property type="match status" value="1"/>
</dbReference>
<evidence type="ECO:0000256" key="2">
    <source>
        <dbReference type="ARBA" id="ARBA00022723"/>
    </source>
</evidence>
<dbReference type="CDD" id="cd10548">
    <property type="entry name" value="cupin_CDO"/>
    <property type="match status" value="1"/>
</dbReference>
<evidence type="ECO:0000313" key="6">
    <source>
        <dbReference type="EMBL" id="GIQ62807.1"/>
    </source>
</evidence>
<dbReference type="SUPFAM" id="SSF51182">
    <property type="entry name" value="RmlC-like cupins"/>
    <property type="match status" value="1"/>
</dbReference>
<dbReference type="InterPro" id="IPR011051">
    <property type="entry name" value="RmlC_Cupin_sf"/>
</dbReference>
<gene>
    <name evidence="6" type="ORF">PACILC2_13750</name>
</gene>
<evidence type="ECO:0000313" key="7">
    <source>
        <dbReference type="Proteomes" id="UP000680304"/>
    </source>
</evidence>
<dbReference type="InterPro" id="IPR010300">
    <property type="entry name" value="CDO_1"/>
</dbReference>
<reference evidence="6 7" key="1">
    <citation type="submission" date="2021-04" db="EMBL/GenBank/DDBJ databases">
        <title>Draft genome sequence of Paenibacillus cisolokensis, LC2-13A.</title>
        <authorList>
            <person name="Uke A."/>
            <person name="Chhe C."/>
            <person name="Baramee S."/>
            <person name="Kosugi A."/>
        </authorList>
    </citation>
    <scope>NUCLEOTIDE SEQUENCE [LARGE SCALE GENOMIC DNA]</scope>
    <source>
        <strain evidence="6 7">LC2-13A</strain>
    </source>
</reference>
<dbReference type="RefSeq" id="WP_213528135.1">
    <property type="nucleotide sequence ID" value="NZ_BOVJ01000042.1"/>
</dbReference>
<keyword evidence="2" id="KW-0479">Metal-binding</keyword>
<keyword evidence="3 6" id="KW-0223">Dioxygenase</keyword>
<dbReference type="EMBL" id="BOVJ01000042">
    <property type="protein sequence ID" value="GIQ62807.1"/>
    <property type="molecule type" value="Genomic_DNA"/>
</dbReference>
<dbReference type="PANTHER" id="PTHR12918:SF1">
    <property type="entry name" value="CYSTEINE DIOXYGENASE TYPE 1"/>
    <property type="match status" value="1"/>
</dbReference>
<comment type="caution">
    <text evidence="6">The sequence shown here is derived from an EMBL/GenBank/DDBJ whole genome shotgun (WGS) entry which is preliminary data.</text>
</comment>
<accession>A0ABQ4N3R5</accession>
<evidence type="ECO:0000256" key="1">
    <source>
        <dbReference type="ARBA" id="ARBA00006622"/>
    </source>
</evidence>
<keyword evidence="5" id="KW-0408">Iron</keyword>
<dbReference type="Pfam" id="PF05995">
    <property type="entry name" value="CDO_I"/>
    <property type="match status" value="1"/>
</dbReference>
<evidence type="ECO:0000256" key="3">
    <source>
        <dbReference type="ARBA" id="ARBA00022964"/>
    </source>
</evidence>
<dbReference type="Proteomes" id="UP000680304">
    <property type="component" value="Unassembled WGS sequence"/>
</dbReference>
<comment type="similarity">
    <text evidence="1">Belongs to the cysteine dioxygenase family.</text>
</comment>
<dbReference type="Gene3D" id="2.60.120.10">
    <property type="entry name" value="Jelly Rolls"/>
    <property type="match status" value="1"/>
</dbReference>
<proteinExistence type="inferred from homology"/>
<protein>
    <submittedName>
        <fullName evidence="6">Cysteine dioxygenase</fullName>
    </submittedName>
</protein>